<evidence type="ECO:0000256" key="10">
    <source>
        <dbReference type="SAM" id="Coils"/>
    </source>
</evidence>
<keyword evidence="4" id="KW-0547">Nucleotide-binding</keyword>
<dbReference type="Proteomes" id="UP000010847">
    <property type="component" value="Chromosome"/>
</dbReference>
<evidence type="ECO:0000256" key="2">
    <source>
        <dbReference type="ARBA" id="ARBA00009441"/>
    </source>
</evidence>
<dbReference type="eggNOG" id="COG0497">
    <property type="taxonomic scope" value="Bacteria"/>
</dbReference>
<dbReference type="InterPro" id="IPR003593">
    <property type="entry name" value="AAA+_ATPase"/>
</dbReference>
<dbReference type="RefSeq" id="WP_006716103.1">
    <property type="nucleotide sequence ID" value="NZ_CP007032.1"/>
</dbReference>
<dbReference type="EMBL" id="CP007032">
    <property type="protein sequence ID" value="AHF07368.1"/>
    <property type="molecule type" value="Genomic_DNA"/>
</dbReference>
<dbReference type="InterPro" id="IPR027417">
    <property type="entry name" value="P-loop_NTPase"/>
</dbReference>
<dbReference type="PANTHER" id="PTHR11059:SF0">
    <property type="entry name" value="DNA REPAIR PROTEIN RECN"/>
    <property type="match status" value="1"/>
</dbReference>
<evidence type="ECO:0000256" key="6">
    <source>
        <dbReference type="ARBA" id="ARBA00022840"/>
    </source>
</evidence>
<dbReference type="InterPro" id="IPR003395">
    <property type="entry name" value="RecF/RecN/SMC_N"/>
</dbReference>
<dbReference type="SMART" id="SM00382">
    <property type="entry name" value="AAA"/>
    <property type="match status" value="1"/>
</dbReference>
<dbReference type="GO" id="GO:0006281">
    <property type="term" value="P:DNA repair"/>
    <property type="evidence" value="ECO:0007669"/>
    <property type="project" value="UniProtKB-KW"/>
</dbReference>
<dbReference type="InterPro" id="IPR004604">
    <property type="entry name" value="DNA_recomb/repair_RecN"/>
</dbReference>
<dbReference type="GO" id="GO:0043590">
    <property type="term" value="C:bacterial nucleoid"/>
    <property type="evidence" value="ECO:0007669"/>
    <property type="project" value="TreeGrafter"/>
</dbReference>
<dbReference type="NCBIfam" id="TIGR00634">
    <property type="entry name" value="recN"/>
    <property type="match status" value="1"/>
</dbReference>
<dbReference type="STRING" id="871968.DESME_10255"/>
<dbReference type="PANTHER" id="PTHR11059">
    <property type="entry name" value="DNA REPAIR PROTEIN RECN"/>
    <property type="match status" value="1"/>
</dbReference>
<dbReference type="CDD" id="cd03241">
    <property type="entry name" value="ABC_RecN"/>
    <property type="match status" value="2"/>
</dbReference>
<evidence type="ECO:0000313" key="12">
    <source>
        <dbReference type="EMBL" id="AHF07368.1"/>
    </source>
</evidence>
<organism evidence="12 13">
    <name type="scientific">Desulfitobacterium metallireducens DSM 15288</name>
    <dbReference type="NCBI Taxonomy" id="871968"/>
    <lineage>
        <taxon>Bacteria</taxon>
        <taxon>Bacillati</taxon>
        <taxon>Bacillota</taxon>
        <taxon>Clostridia</taxon>
        <taxon>Eubacteriales</taxon>
        <taxon>Desulfitobacteriaceae</taxon>
        <taxon>Desulfitobacterium</taxon>
    </lineage>
</organism>
<comment type="similarity">
    <text evidence="2 9">Belongs to the RecN family.</text>
</comment>
<evidence type="ECO:0000313" key="13">
    <source>
        <dbReference type="Proteomes" id="UP000010847"/>
    </source>
</evidence>
<evidence type="ECO:0000256" key="9">
    <source>
        <dbReference type="PIRNR" id="PIRNR003128"/>
    </source>
</evidence>
<keyword evidence="10" id="KW-0175">Coiled coil</keyword>
<feature type="domain" description="AAA+ ATPase" evidence="11">
    <location>
        <begin position="21"/>
        <end position="514"/>
    </location>
</feature>
<dbReference type="Gene3D" id="3.40.50.300">
    <property type="entry name" value="P-loop containing nucleotide triphosphate hydrolases"/>
    <property type="match status" value="2"/>
</dbReference>
<dbReference type="FunFam" id="3.40.50.300:FF:000319">
    <property type="entry name" value="DNA repair protein RecN"/>
    <property type="match status" value="1"/>
</dbReference>
<name>W0ECX0_9FIRM</name>
<dbReference type="GO" id="GO:0009432">
    <property type="term" value="P:SOS response"/>
    <property type="evidence" value="ECO:0007669"/>
    <property type="project" value="TreeGrafter"/>
</dbReference>
<keyword evidence="5 9" id="KW-0227">DNA damage</keyword>
<dbReference type="OrthoDB" id="9806954at2"/>
<evidence type="ECO:0000256" key="8">
    <source>
        <dbReference type="ARBA" id="ARBA00033408"/>
    </source>
</evidence>
<dbReference type="AlphaFoldDB" id="W0ECX0"/>
<evidence type="ECO:0000259" key="11">
    <source>
        <dbReference type="SMART" id="SM00382"/>
    </source>
</evidence>
<comment type="function">
    <text evidence="1 9">May be involved in recombinational repair of damaged DNA.</text>
</comment>
<evidence type="ECO:0000256" key="7">
    <source>
        <dbReference type="ARBA" id="ARBA00023204"/>
    </source>
</evidence>
<keyword evidence="13" id="KW-1185">Reference proteome</keyword>
<dbReference type="Pfam" id="PF02463">
    <property type="entry name" value="SMC_N"/>
    <property type="match status" value="1"/>
</dbReference>
<proteinExistence type="inferred from homology"/>
<feature type="coiled-coil region" evidence="10">
    <location>
        <begin position="328"/>
        <end position="358"/>
    </location>
</feature>
<accession>W0ECX0</accession>
<dbReference type="SUPFAM" id="SSF52540">
    <property type="entry name" value="P-loop containing nucleoside triphosphate hydrolases"/>
    <property type="match status" value="1"/>
</dbReference>
<dbReference type="GO" id="GO:0006310">
    <property type="term" value="P:DNA recombination"/>
    <property type="evidence" value="ECO:0007669"/>
    <property type="project" value="InterPro"/>
</dbReference>
<dbReference type="PIRSF" id="PIRSF003128">
    <property type="entry name" value="RecN"/>
    <property type="match status" value="1"/>
</dbReference>
<dbReference type="HOGENOM" id="CLU_018297_3_1_9"/>
<evidence type="ECO:0000256" key="4">
    <source>
        <dbReference type="ARBA" id="ARBA00022741"/>
    </source>
</evidence>
<evidence type="ECO:0000256" key="5">
    <source>
        <dbReference type="ARBA" id="ARBA00022763"/>
    </source>
</evidence>
<protein>
    <recommendedName>
        <fullName evidence="3 9">DNA repair protein RecN</fullName>
    </recommendedName>
    <alternativeName>
        <fullName evidence="8 9">Recombination protein N</fullName>
    </alternativeName>
</protein>
<evidence type="ECO:0000256" key="3">
    <source>
        <dbReference type="ARBA" id="ARBA00021315"/>
    </source>
</evidence>
<dbReference type="FunFam" id="3.40.50.300:FF:000356">
    <property type="entry name" value="DNA repair protein RecN"/>
    <property type="match status" value="1"/>
</dbReference>
<keyword evidence="7 9" id="KW-0234">DNA repair</keyword>
<dbReference type="KEGG" id="dmt:DESME_10255"/>
<dbReference type="GO" id="GO:0005524">
    <property type="term" value="F:ATP binding"/>
    <property type="evidence" value="ECO:0007669"/>
    <property type="project" value="UniProtKB-KW"/>
</dbReference>
<keyword evidence="6" id="KW-0067">ATP-binding</keyword>
<gene>
    <name evidence="12" type="ORF">DESME_10255</name>
</gene>
<evidence type="ECO:0000256" key="1">
    <source>
        <dbReference type="ARBA" id="ARBA00003618"/>
    </source>
</evidence>
<sequence>MLTEMHVENFALMENVRLNLHPGLTVFTGETGTGKSMLIDALGVLLGGRASTDFIRHGLEKARIEGVFEDLPSNVIAKLDEVGYPVEDGQLFLYREINANGKNACRVQGRTVPLSLYRSLCQGLVDIHGQMEHQSLFQPETHRGLLDDFGGGEHLQLLKYVNEQAHDYRALLTQEKELLLSERDREKREEMLRYQIKEIMAVNPQDSEEEELLAEKKRLANREKILNLTTELYANLYQSEQERSIYDLLGGSRKLVQDLVRFDDQFQDMLEPFEAVYYAIEDLVERVRSYQESLEFEPGRLDQIEERLIQLQRLRKYGHTVEEVLASKEEMIEELQRITHLQEELEKLQEKKAIVFAQYTTGAKKLTEQRTQVAKEMEMGLHEELSSLGLEKSHFEVHFTPVKEPRSGGAEEVEFYFTANPGEPPKPLAKVASGGEMSRLMLALKSLLAKIESVGTFVFDEVDSGVGGRTIQKVGEKLAKVGQNKQVFCITHSAPVAAFAEEHFGIVKEINGERTRTLVNRLNESERIEELARMLGGTDEISYQHAEQLWRAQQS</sequence>
<reference evidence="12 13" key="1">
    <citation type="submission" date="2013-12" db="EMBL/GenBank/DDBJ databases">
        <authorList>
            <consortium name="DOE Joint Genome Institute"/>
            <person name="Smidt H."/>
            <person name="Huntemann M."/>
            <person name="Han J."/>
            <person name="Chen A."/>
            <person name="Kyrpides N."/>
            <person name="Mavromatis K."/>
            <person name="Markowitz V."/>
            <person name="Palaniappan K."/>
            <person name="Ivanova N."/>
            <person name="Schaumberg A."/>
            <person name="Pati A."/>
            <person name="Liolios K."/>
            <person name="Nordberg H.P."/>
            <person name="Cantor M.N."/>
            <person name="Hua S.X."/>
            <person name="Woyke T."/>
        </authorList>
    </citation>
    <scope>NUCLEOTIDE SEQUENCE [LARGE SCALE GENOMIC DNA]</scope>
    <source>
        <strain evidence="13">DSM 15288</strain>
    </source>
</reference>